<dbReference type="SMART" id="SM00857">
    <property type="entry name" value="Resolvase"/>
    <property type="match status" value="1"/>
</dbReference>
<evidence type="ECO:0000313" key="4">
    <source>
        <dbReference type="EMBL" id="CBL34425.1"/>
    </source>
</evidence>
<dbReference type="InterPro" id="IPR036162">
    <property type="entry name" value="Resolvase-like_N_sf"/>
</dbReference>
<dbReference type="CDD" id="cd03768">
    <property type="entry name" value="SR_ResInv"/>
    <property type="match status" value="1"/>
</dbReference>
<dbReference type="KEGG" id="esr:ES1_14630"/>
<feature type="coiled-coil region" evidence="1">
    <location>
        <begin position="397"/>
        <end position="453"/>
    </location>
</feature>
<dbReference type="PROSITE" id="PS51736">
    <property type="entry name" value="RECOMBINASES_3"/>
    <property type="match status" value="1"/>
</dbReference>
<accession>D4MKZ2</accession>
<dbReference type="Pfam" id="PF07508">
    <property type="entry name" value="Recombinase"/>
    <property type="match status" value="1"/>
</dbReference>
<dbReference type="BioCyc" id="ESIR717961:G136L-1200-MONOMER"/>
<feature type="domain" description="Resolvase/invertase-type recombinase catalytic" evidence="2">
    <location>
        <begin position="6"/>
        <end position="148"/>
    </location>
</feature>
<dbReference type="PANTHER" id="PTHR30461">
    <property type="entry name" value="DNA-INVERTASE FROM LAMBDOID PROPHAGE"/>
    <property type="match status" value="1"/>
</dbReference>
<dbReference type="Pfam" id="PF13408">
    <property type="entry name" value="Zn_ribbon_recom"/>
    <property type="match status" value="1"/>
</dbReference>
<reference evidence="4 5" key="1">
    <citation type="submission" date="2010-03" db="EMBL/GenBank/DDBJ databases">
        <title>The genome sequence of Eubacterium siraeum V10Sc8a.</title>
        <authorList>
            <consortium name="metaHIT consortium -- http://www.metahit.eu/"/>
            <person name="Pajon A."/>
            <person name="Turner K."/>
            <person name="Parkhill J."/>
            <person name="Duncan S."/>
            <person name="Flint H."/>
        </authorList>
    </citation>
    <scope>NUCLEOTIDE SEQUENCE [LARGE SCALE GENOMIC DNA]</scope>
    <source>
        <strain evidence="4 5">V10Sc8a</strain>
    </source>
</reference>
<dbReference type="Proteomes" id="UP000007050">
    <property type="component" value="Chromosome"/>
</dbReference>
<dbReference type="InterPro" id="IPR038109">
    <property type="entry name" value="DNA_bind_recomb_sf"/>
</dbReference>
<dbReference type="HOGENOM" id="CLU_010686_18_14_9"/>
<dbReference type="InterPro" id="IPR050639">
    <property type="entry name" value="SSR_resolvase"/>
</dbReference>
<dbReference type="GO" id="GO:0003677">
    <property type="term" value="F:DNA binding"/>
    <property type="evidence" value="ECO:0007669"/>
    <property type="project" value="InterPro"/>
</dbReference>
<dbReference type="InterPro" id="IPR011109">
    <property type="entry name" value="DNA_bind_recombinase_dom"/>
</dbReference>
<sequence length="502" mass="57672">MEFIREDCIYARQSVDRKDSISIESQIDFCKYELKGGSCRVFKDKGYSGKNTDRPEFQKLLGEICKGKVRRVIVYKLDRISRSILDFATMMELFQEYDVEFVSSTEKFDTSTPMGRAMLNICIVFAQLERETIQKRVTDAYYSRCLKGFHMSGQAPYGYQLEPTVVEGIRTKKMVADPVAADHVRLMFEMYAEPETSFGDITRYFEEHDIKIYGKSMFRTFLSQLLRNPVYAQADLELYEFFKSQGAAIVNDASDFAGTNGCYLYQGRDVKEDKDRCLKDQILVIAPHEALISSDTWLKCRKKLMANTTFQQGRKPKNTWLAGKIKCGHCGYALKATHVPNSTGYFRCTKRTENKGCPGCGKIRKEEFEQFIFSAMQEKFKDFQILHGREEKVNPKLTAYQVELAQVEAEIEKLLDTLTGANATLLAYANKKIKELDTRRQTISKAIAELSVETISPQQIKKLSYYLDNWDSIDFDDKRKAADGLISTIKATSDHVQIEWKI</sequence>
<proteinExistence type="predicted"/>
<dbReference type="InterPro" id="IPR025827">
    <property type="entry name" value="Zn_ribbon_recom_dom"/>
</dbReference>
<dbReference type="InterPro" id="IPR006119">
    <property type="entry name" value="Resolv_N"/>
</dbReference>
<dbReference type="EMBL" id="FP929059">
    <property type="protein sequence ID" value="CBL34425.1"/>
    <property type="molecule type" value="Genomic_DNA"/>
</dbReference>
<dbReference type="Gene3D" id="3.40.50.1390">
    <property type="entry name" value="Resolvase, N-terminal catalytic domain"/>
    <property type="match status" value="1"/>
</dbReference>
<evidence type="ECO:0000259" key="3">
    <source>
        <dbReference type="PROSITE" id="PS51737"/>
    </source>
</evidence>
<feature type="domain" description="Recombinase" evidence="3">
    <location>
        <begin position="156"/>
        <end position="310"/>
    </location>
</feature>
<dbReference type="PROSITE" id="PS51737">
    <property type="entry name" value="RECOMBINASE_DNA_BIND"/>
    <property type="match status" value="1"/>
</dbReference>
<organism evidence="4 5">
    <name type="scientific">[Eubacterium] siraeum V10Sc8a</name>
    <dbReference type="NCBI Taxonomy" id="717961"/>
    <lineage>
        <taxon>Bacteria</taxon>
        <taxon>Bacillati</taxon>
        <taxon>Bacillota</taxon>
        <taxon>Clostridia</taxon>
        <taxon>Eubacteriales</taxon>
        <taxon>Oscillospiraceae</taxon>
        <taxon>Oscillospiraceae incertae sedis</taxon>
    </lineage>
</organism>
<dbReference type="Pfam" id="PF00239">
    <property type="entry name" value="Resolvase"/>
    <property type="match status" value="1"/>
</dbReference>
<gene>
    <name evidence="4" type="ORF">ES1_14630</name>
</gene>
<evidence type="ECO:0000313" key="5">
    <source>
        <dbReference type="Proteomes" id="UP000007050"/>
    </source>
</evidence>
<dbReference type="PATRIC" id="fig|717961.3.peg.1567"/>
<evidence type="ECO:0000259" key="2">
    <source>
        <dbReference type="PROSITE" id="PS51736"/>
    </source>
</evidence>
<reference evidence="4 5" key="2">
    <citation type="submission" date="2010-03" db="EMBL/GenBank/DDBJ databases">
        <authorList>
            <person name="Pajon A."/>
        </authorList>
    </citation>
    <scope>NUCLEOTIDE SEQUENCE [LARGE SCALE GENOMIC DNA]</scope>
    <source>
        <strain evidence="4 5">V10Sc8a</strain>
    </source>
</reference>
<dbReference type="SUPFAM" id="SSF53041">
    <property type="entry name" value="Resolvase-like"/>
    <property type="match status" value="1"/>
</dbReference>
<evidence type="ECO:0000256" key="1">
    <source>
        <dbReference type="SAM" id="Coils"/>
    </source>
</evidence>
<dbReference type="PANTHER" id="PTHR30461:SF23">
    <property type="entry name" value="DNA RECOMBINASE-RELATED"/>
    <property type="match status" value="1"/>
</dbReference>
<dbReference type="GO" id="GO:0000150">
    <property type="term" value="F:DNA strand exchange activity"/>
    <property type="evidence" value="ECO:0007669"/>
    <property type="project" value="InterPro"/>
</dbReference>
<protein>
    <submittedName>
        <fullName evidence="4">Site-specific recombinases, DNA invertase Pin homologs</fullName>
    </submittedName>
</protein>
<dbReference type="Gene3D" id="3.90.1750.20">
    <property type="entry name" value="Putative Large Serine Recombinase, Chain B, Domain 2"/>
    <property type="match status" value="1"/>
</dbReference>
<dbReference type="AlphaFoldDB" id="D4MKZ2"/>
<name>D4MKZ2_9FIRM</name>
<keyword evidence="1" id="KW-0175">Coiled coil</keyword>